<dbReference type="AlphaFoldDB" id="A0A3S4SDR7"/>
<protein>
    <submittedName>
        <fullName evidence="11">Sensory transduction protein regX3</fullName>
    </submittedName>
</protein>
<dbReference type="SUPFAM" id="SSF46894">
    <property type="entry name" value="C-terminal effector domain of the bipartite response regulators"/>
    <property type="match status" value="1"/>
</dbReference>
<organism evidence="11 12">
    <name type="scientific">Actinomyces slackii</name>
    <dbReference type="NCBI Taxonomy" id="52774"/>
    <lineage>
        <taxon>Bacteria</taxon>
        <taxon>Bacillati</taxon>
        <taxon>Actinomycetota</taxon>
        <taxon>Actinomycetes</taxon>
        <taxon>Actinomycetales</taxon>
        <taxon>Actinomycetaceae</taxon>
        <taxon>Actinomyces</taxon>
    </lineage>
</organism>
<evidence type="ECO:0000256" key="7">
    <source>
        <dbReference type="PROSITE-ProRule" id="PRU01091"/>
    </source>
</evidence>
<dbReference type="SMART" id="SM00862">
    <property type="entry name" value="Trans_reg_C"/>
    <property type="match status" value="1"/>
</dbReference>
<name>A0A3S4SDR7_9ACTO</name>
<dbReference type="Pfam" id="PF00072">
    <property type="entry name" value="Response_reg"/>
    <property type="match status" value="1"/>
</dbReference>
<dbReference type="EMBL" id="LR134363">
    <property type="protein sequence ID" value="VEG73735.1"/>
    <property type="molecule type" value="Genomic_DNA"/>
</dbReference>
<feature type="domain" description="OmpR/PhoB-type" evidence="10">
    <location>
        <begin position="147"/>
        <end position="247"/>
    </location>
</feature>
<proteinExistence type="predicted"/>
<dbReference type="Pfam" id="PF00486">
    <property type="entry name" value="Trans_reg_C"/>
    <property type="match status" value="1"/>
</dbReference>
<feature type="DNA-binding region" description="OmpR/PhoB-type" evidence="7">
    <location>
        <begin position="147"/>
        <end position="247"/>
    </location>
</feature>
<dbReference type="GO" id="GO:0032993">
    <property type="term" value="C:protein-DNA complex"/>
    <property type="evidence" value="ECO:0007669"/>
    <property type="project" value="TreeGrafter"/>
</dbReference>
<evidence type="ECO:0000259" key="9">
    <source>
        <dbReference type="PROSITE" id="PS50110"/>
    </source>
</evidence>
<evidence type="ECO:0000256" key="4">
    <source>
        <dbReference type="ARBA" id="ARBA00023125"/>
    </source>
</evidence>
<keyword evidence="2" id="KW-0902">Two-component regulatory system</keyword>
<reference evidence="11 12" key="1">
    <citation type="submission" date="2018-12" db="EMBL/GenBank/DDBJ databases">
        <authorList>
            <consortium name="Pathogen Informatics"/>
        </authorList>
    </citation>
    <scope>NUCLEOTIDE SEQUENCE [LARGE SCALE GENOMIC DNA]</scope>
    <source>
        <strain evidence="11 12">NCTC11923</strain>
    </source>
</reference>
<dbReference type="InterPro" id="IPR039420">
    <property type="entry name" value="WalR-like"/>
</dbReference>
<evidence type="ECO:0000256" key="1">
    <source>
        <dbReference type="ARBA" id="ARBA00022553"/>
    </source>
</evidence>
<accession>A0A3S4SDR7</accession>
<dbReference type="PROSITE" id="PS51755">
    <property type="entry name" value="OMPR_PHOB"/>
    <property type="match status" value="1"/>
</dbReference>
<dbReference type="Gene3D" id="1.10.10.10">
    <property type="entry name" value="Winged helix-like DNA-binding domain superfamily/Winged helix DNA-binding domain"/>
    <property type="match status" value="1"/>
</dbReference>
<dbReference type="SUPFAM" id="SSF52172">
    <property type="entry name" value="CheY-like"/>
    <property type="match status" value="1"/>
</dbReference>
<dbReference type="Gene3D" id="3.40.50.2300">
    <property type="match status" value="1"/>
</dbReference>
<dbReference type="InterPro" id="IPR011006">
    <property type="entry name" value="CheY-like_superfamily"/>
</dbReference>
<dbReference type="CDD" id="cd17574">
    <property type="entry name" value="REC_OmpR"/>
    <property type="match status" value="1"/>
</dbReference>
<sequence>MSADTEVLLVEDEADLAAAVRDYLEAFGLSVHHCPDAESALAAASWRAPGVVLLDVGLPGMSGYELCRRLRAISQVPIIFVSARASDVDQVQGLSLGGDDYVTKPFSLAVLLAKVRRALERTAAGGTAPAVDQADDPADPADPAGPPPTPGFDDGRLRVEASTGRTYLDGDEVHLTALEDRILRHLVAHRGAVRTKEEIIRAVWGDEYTSEGTLSAHMRRLRTRVEPDPDSPTYIRTVWGRGYLFEAP</sequence>
<evidence type="ECO:0000256" key="6">
    <source>
        <dbReference type="PROSITE-ProRule" id="PRU00169"/>
    </source>
</evidence>
<evidence type="ECO:0000313" key="11">
    <source>
        <dbReference type="EMBL" id="VEG73735.1"/>
    </source>
</evidence>
<dbReference type="PANTHER" id="PTHR48111:SF21">
    <property type="entry name" value="DNA-BINDING DUAL MASTER TRANSCRIPTIONAL REGULATOR RPAA"/>
    <property type="match status" value="1"/>
</dbReference>
<dbReference type="PANTHER" id="PTHR48111">
    <property type="entry name" value="REGULATOR OF RPOS"/>
    <property type="match status" value="1"/>
</dbReference>
<feature type="region of interest" description="Disordered" evidence="8">
    <location>
        <begin position="124"/>
        <end position="156"/>
    </location>
</feature>
<dbReference type="KEGG" id="asla:NCTC11923_00344"/>
<dbReference type="Proteomes" id="UP000276899">
    <property type="component" value="Chromosome"/>
</dbReference>
<evidence type="ECO:0000256" key="2">
    <source>
        <dbReference type="ARBA" id="ARBA00023012"/>
    </source>
</evidence>
<evidence type="ECO:0000313" key="12">
    <source>
        <dbReference type="Proteomes" id="UP000276899"/>
    </source>
</evidence>
<dbReference type="GO" id="GO:0000976">
    <property type="term" value="F:transcription cis-regulatory region binding"/>
    <property type="evidence" value="ECO:0007669"/>
    <property type="project" value="TreeGrafter"/>
</dbReference>
<dbReference type="Gene3D" id="6.10.250.690">
    <property type="match status" value="1"/>
</dbReference>
<evidence type="ECO:0000256" key="3">
    <source>
        <dbReference type="ARBA" id="ARBA00023015"/>
    </source>
</evidence>
<dbReference type="CDD" id="cd00383">
    <property type="entry name" value="trans_reg_C"/>
    <property type="match status" value="1"/>
</dbReference>
<dbReference type="RefSeq" id="WP_026427054.1">
    <property type="nucleotide sequence ID" value="NZ_CBCRWE010000099.1"/>
</dbReference>
<feature type="domain" description="Response regulatory" evidence="9">
    <location>
        <begin position="6"/>
        <end position="119"/>
    </location>
</feature>
<keyword evidence="5" id="KW-0804">Transcription</keyword>
<keyword evidence="3" id="KW-0805">Transcription regulation</keyword>
<dbReference type="GO" id="GO:0000156">
    <property type="term" value="F:phosphorelay response regulator activity"/>
    <property type="evidence" value="ECO:0007669"/>
    <property type="project" value="TreeGrafter"/>
</dbReference>
<dbReference type="GO" id="GO:0005829">
    <property type="term" value="C:cytosol"/>
    <property type="evidence" value="ECO:0007669"/>
    <property type="project" value="TreeGrafter"/>
</dbReference>
<evidence type="ECO:0000256" key="8">
    <source>
        <dbReference type="SAM" id="MobiDB-lite"/>
    </source>
</evidence>
<dbReference type="InterPro" id="IPR036388">
    <property type="entry name" value="WH-like_DNA-bd_sf"/>
</dbReference>
<dbReference type="PROSITE" id="PS50110">
    <property type="entry name" value="RESPONSE_REGULATORY"/>
    <property type="match status" value="1"/>
</dbReference>
<gene>
    <name evidence="11" type="primary">regX3_1</name>
    <name evidence="11" type="ORF">NCTC11923_00344</name>
</gene>
<keyword evidence="12" id="KW-1185">Reference proteome</keyword>
<dbReference type="InterPro" id="IPR001789">
    <property type="entry name" value="Sig_transdc_resp-reg_receiver"/>
</dbReference>
<keyword evidence="1 6" id="KW-0597">Phosphoprotein</keyword>
<feature type="modified residue" description="4-aspartylphosphate" evidence="6">
    <location>
        <position position="55"/>
    </location>
</feature>
<dbReference type="STRING" id="1278298.GCA_000428685_02045"/>
<evidence type="ECO:0000259" key="10">
    <source>
        <dbReference type="PROSITE" id="PS51755"/>
    </source>
</evidence>
<keyword evidence="4 7" id="KW-0238">DNA-binding</keyword>
<dbReference type="GO" id="GO:0006355">
    <property type="term" value="P:regulation of DNA-templated transcription"/>
    <property type="evidence" value="ECO:0007669"/>
    <property type="project" value="InterPro"/>
</dbReference>
<evidence type="ECO:0000256" key="5">
    <source>
        <dbReference type="ARBA" id="ARBA00023163"/>
    </source>
</evidence>
<dbReference type="SMART" id="SM00448">
    <property type="entry name" value="REC"/>
    <property type="match status" value="1"/>
</dbReference>
<dbReference type="InterPro" id="IPR001867">
    <property type="entry name" value="OmpR/PhoB-type_DNA-bd"/>
</dbReference>
<dbReference type="InterPro" id="IPR016032">
    <property type="entry name" value="Sig_transdc_resp-reg_C-effctor"/>
</dbReference>